<keyword evidence="1" id="KW-1185">Reference proteome</keyword>
<dbReference type="Proteomes" id="UP000887565">
    <property type="component" value="Unplaced"/>
</dbReference>
<evidence type="ECO:0000313" key="1">
    <source>
        <dbReference type="Proteomes" id="UP000887565"/>
    </source>
</evidence>
<dbReference type="AlphaFoldDB" id="A0A915KAM8"/>
<dbReference type="WBParaSite" id="nRc.2.0.1.t35833-RA">
    <property type="protein sequence ID" value="nRc.2.0.1.t35833-RA"/>
    <property type="gene ID" value="nRc.2.0.1.g35833"/>
</dbReference>
<organism evidence="1 2">
    <name type="scientific">Romanomermis culicivorax</name>
    <name type="common">Nematode worm</name>
    <dbReference type="NCBI Taxonomy" id="13658"/>
    <lineage>
        <taxon>Eukaryota</taxon>
        <taxon>Metazoa</taxon>
        <taxon>Ecdysozoa</taxon>
        <taxon>Nematoda</taxon>
        <taxon>Enoplea</taxon>
        <taxon>Dorylaimia</taxon>
        <taxon>Mermithida</taxon>
        <taxon>Mermithoidea</taxon>
        <taxon>Mermithidae</taxon>
        <taxon>Romanomermis</taxon>
    </lineage>
</organism>
<evidence type="ECO:0000313" key="2">
    <source>
        <dbReference type="WBParaSite" id="nRc.2.0.1.t35833-RA"/>
    </source>
</evidence>
<proteinExistence type="predicted"/>
<reference evidence="2" key="1">
    <citation type="submission" date="2022-11" db="UniProtKB">
        <authorList>
            <consortium name="WormBaseParasite"/>
        </authorList>
    </citation>
    <scope>IDENTIFICATION</scope>
</reference>
<accession>A0A915KAM8</accession>
<protein>
    <submittedName>
        <fullName evidence="2">Uncharacterized protein</fullName>
    </submittedName>
</protein>
<sequence>MVQHPQPSSHQPPSLRLEVTELAEPIFFVAQASVSISPHCQQWVTRTIFPTTTATIPDMIVQPLPINSIVVELPIETALVNITNG</sequence>
<name>A0A915KAM8_ROMCU</name>